<keyword evidence="3" id="KW-0808">Transferase</keyword>
<evidence type="ECO:0000256" key="2">
    <source>
        <dbReference type="ARBA" id="ARBA00022478"/>
    </source>
</evidence>
<evidence type="ECO:0000256" key="4">
    <source>
        <dbReference type="ARBA" id="ARBA00022695"/>
    </source>
</evidence>
<gene>
    <name evidence="9" type="ORF">SAP269_07400</name>
</gene>
<evidence type="ECO:0000313" key="10">
    <source>
        <dbReference type="Proteomes" id="UP001473424"/>
    </source>
</evidence>
<reference evidence="10" key="1">
    <citation type="journal article" date="2024" name="FEMS Microbiol. Lett.">
        <title>Genomic insights into Spiroplasma endosymbionts that induce male-killing and protective phenotypes in the pea aphid.</title>
        <authorList>
            <person name="Arai H."/>
            <person name="Legeai F."/>
            <person name="Kageyama D."/>
            <person name="Sugio A."/>
            <person name="Simon J.C."/>
        </authorList>
    </citation>
    <scope>NUCLEOTIDE SEQUENCE [LARGE SCALE GENOMIC DNA]</scope>
    <source>
        <strain evidence="10">sAp269</strain>
    </source>
</reference>
<dbReference type="NCBIfam" id="TIGR04567">
    <property type="entry name" value="RNAP_delt_lowGC"/>
    <property type="match status" value="1"/>
</dbReference>
<evidence type="ECO:0000256" key="1">
    <source>
        <dbReference type="ARBA" id="ARBA00009828"/>
    </source>
</evidence>
<evidence type="ECO:0000256" key="3">
    <source>
        <dbReference type="ARBA" id="ARBA00022679"/>
    </source>
</evidence>
<organism evidence="9 10">
    <name type="scientific">Spiroplasma ixodetis</name>
    <dbReference type="NCBI Taxonomy" id="2141"/>
    <lineage>
        <taxon>Bacteria</taxon>
        <taxon>Bacillati</taxon>
        <taxon>Mycoplasmatota</taxon>
        <taxon>Mollicutes</taxon>
        <taxon>Entomoplasmatales</taxon>
        <taxon>Spiroplasmataceae</taxon>
        <taxon>Spiroplasma</taxon>
    </lineage>
</organism>
<evidence type="ECO:0000256" key="7">
    <source>
        <dbReference type="SAM" id="MobiDB-lite"/>
    </source>
</evidence>
<feature type="domain" description="HTH HARE-type" evidence="8">
    <location>
        <begin position="5"/>
        <end position="71"/>
    </location>
</feature>
<feature type="compositionally biased region" description="Basic and acidic residues" evidence="7">
    <location>
        <begin position="91"/>
        <end position="102"/>
    </location>
</feature>
<sequence length="135" mass="15871">MQNKQTLAEVAYSFLCKNKKSSFNEIWTHVKKQCNISKEDEEKIAGELYTEIILNTNFFLKNDKLWYPRNEVSLEEIKEHMTRVEIPINTKDEIDSTEKVTDNDETIDLSEDVEDEDDDLDTISIKPLEDSYDDE</sequence>
<protein>
    <recommendedName>
        <fullName evidence="6">RNAP delta factor</fullName>
    </recommendedName>
</protein>
<evidence type="ECO:0000313" key="9">
    <source>
        <dbReference type="EMBL" id="BET38151.1"/>
    </source>
</evidence>
<feature type="region of interest" description="Disordered" evidence="7">
    <location>
        <begin position="91"/>
        <end position="135"/>
    </location>
</feature>
<dbReference type="RefSeq" id="WP_353306856.1">
    <property type="nucleotide sequence ID" value="NZ_AP028955.1"/>
</dbReference>
<keyword evidence="4" id="KW-0548">Nucleotidyltransferase</keyword>
<proteinExistence type="inferred from homology"/>
<comment type="similarity">
    <text evidence="1">Belongs to the RpoE family.</text>
</comment>
<evidence type="ECO:0000256" key="5">
    <source>
        <dbReference type="ARBA" id="ARBA00023163"/>
    </source>
</evidence>
<feature type="compositionally biased region" description="Acidic residues" evidence="7">
    <location>
        <begin position="103"/>
        <end position="121"/>
    </location>
</feature>
<keyword evidence="10" id="KW-1185">Reference proteome</keyword>
<name>A0ABM8JLJ6_9MOLU</name>
<dbReference type="InterPro" id="IPR038087">
    <property type="entry name" value="RNAP_delta_N_dom_sf"/>
</dbReference>
<dbReference type="Proteomes" id="UP001473424">
    <property type="component" value="Chromosome"/>
</dbReference>
<evidence type="ECO:0000256" key="6">
    <source>
        <dbReference type="ARBA" id="ARBA00031937"/>
    </source>
</evidence>
<evidence type="ECO:0000259" key="8">
    <source>
        <dbReference type="PROSITE" id="PS51913"/>
    </source>
</evidence>
<dbReference type="PROSITE" id="PS51913">
    <property type="entry name" value="HTH_HARE"/>
    <property type="match status" value="1"/>
</dbReference>
<dbReference type="Gene3D" id="1.10.10.1250">
    <property type="entry name" value="RNA polymerase, subunit delta, N-terminal domain"/>
    <property type="match status" value="1"/>
</dbReference>
<dbReference type="InterPro" id="IPR007759">
    <property type="entry name" value="Asxl_HARE-HTH"/>
</dbReference>
<keyword evidence="2" id="KW-0240">DNA-directed RNA polymerase</keyword>
<accession>A0ABM8JLJ6</accession>
<keyword evidence="5" id="KW-0804">Transcription</keyword>
<dbReference type="InterPro" id="IPR029757">
    <property type="entry name" value="RpoE"/>
</dbReference>
<dbReference type="EMBL" id="AP028955">
    <property type="protein sequence ID" value="BET38151.1"/>
    <property type="molecule type" value="Genomic_DNA"/>
</dbReference>